<dbReference type="AlphaFoldDB" id="I3T3T5"/>
<accession>I3T3T5</accession>
<sequence>MITFSSSIILLKQTHEGNMHHHLPNLLLSSLLSQSATISSTKTHSTIGQIKLNPQILLMKIPYNVTGRTQFIRVPNPNAVDPTSHVSKHPLFWNHNLHPLFKFKHHLPYQPSDLNRISTVETHVSYPTVHVPLLHPVVGSLWGETL</sequence>
<name>I3T3T5_LOTJA</name>
<evidence type="ECO:0000313" key="1">
    <source>
        <dbReference type="EMBL" id="AFK47177.1"/>
    </source>
</evidence>
<protein>
    <submittedName>
        <fullName evidence="1">Uncharacterized protein</fullName>
    </submittedName>
</protein>
<organism evidence="1">
    <name type="scientific">Lotus japonicus</name>
    <name type="common">Lotus corniculatus var. japonicus</name>
    <dbReference type="NCBI Taxonomy" id="34305"/>
    <lineage>
        <taxon>Eukaryota</taxon>
        <taxon>Viridiplantae</taxon>
        <taxon>Streptophyta</taxon>
        <taxon>Embryophyta</taxon>
        <taxon>Tracheophyta</taxon>
        <taxon>Spermatophyta</taxon>
        <taxon>Magnoliopsida</taxon>
        <taxon>eudicotyledons</taxon>
        <taxon>Gunneridae</taxon>
        <taxon>Pentapetalae</taxon>
        <taxon>rosids</taxon>
        <taxon>fabids</taxon>
        <taxon>Fabales</taxon>
        <taxon>Fabaceae</taxon>
        <taxon>Papilionoideae</taxon>
        <taxon>50 kb inversion clade</taxon>
        <taxon>NPAAA clade</taxon>
        <taxon>Hologalegina</taxon>
        <taxon>robinioid clade</taxon>
        <taxon>Loteae</taxon>
        <taxon>Lotus</taxon>
    </lineage>
</organism>
<dbReference type="EMBL" id="BT147383">
    <property type="protein sequence ID" value="AFK47177.1"/>
    <property type="molecule type" value="mRNA"/>
</dbReference>
<reference evidence="1" key="1">
    <citation type="submission" date="2012-05" db="EMBL/GenBank/DDBJ databases">
        <authorList>
            <person name="Krishnakumar V."/>
            <person name="Cheung F."/>
            <person name="Xiao Y."/>
            <person name="Chan A."/>
            <person name="Moskal W.A."/>
            <person name="Town C.D."/>
        </authorList>
    </citation>
    <scope>NUCLEOTIDE SEQUENCE</scope>
</reference>
<proteinExistence type="evidence at transcript level"/>